<keyword evidence="3" id="KW-1185">Reference proteome</keyword>
<dbReference type="AlphaFoldDB" id="A0A8A3PLS9"/>
<dbReference type="Gene3D" id="4.10.1000.10">
    <property type="entry name" value="Zinc finger, CCCH-type"/>
    <property type="match status" value="1"/>
</dbReference>
<dbReference type="PANTHER" id="PTHR35910:SF6">
    <property type="entry name" value="2EXR DOMAIN-CONTAINING PROTEIN"/>
    <property type="match status" value="1"/>
</dbReference>
<protein>
    <recommendedName>
        <fullName evidence="1">2EXR domain-containing protein</fullName>
    </recommendedName>
</protein>
<dbReference type="Pfam" id="PF20150">
    <property type="entry name" value="2EXR"/>
    <property type="match status" value="1"/>
</dbReference>
<dbReference type="EMBL" id="CP063410">
    <property type="protein sequence ID" value="QSZ36308.1"/>
    <property type="molecule type" value="Genomic_DNA"/>
</dbReference>
<dbReference type="OrthoDB" id="3522990at2759"/>
<name>A0A8A3PLS9_9HELO</name>
<accession>A0A8A3PLS9</accession>
<evidence type="ECO:0000313" key="2">
    <source>
        <dbReference type="EMBL" id="QSZ36308.1"/>
    </source>
</evidence>
<feature type="domain" description="2EXR" evidence="1">
    <location>
        <begin position="249"/>
        <end position="317"/>
    </location>
</feature>
<sequence length="454" mass="51953">MTFTNFYNQPLRQVLAEAAEINRNNKAARRTQVVSATTTEVVSSTSIDSVEPALGVKGCKFNDNCRFAHDYDALAKLQEDRAAVKALEDSGMLCKRYRSPWGCLKRNCLLVHKDIEKPHKTSKPVKPTVDEVAEPEEILPILKPIVWEGNSDLGCTSYINKAICQIFGTFDPSKEQVAEWCHEMHKNGHFDHFSMKELYTWSSQLRMSSVEFSGLIAFSPGIFERLSARDQHFVLKEKAIFDAPKYDTFHCFNNLPNELCMQIWEFARRSERTVVVRLNTRTVYDADGPGIFIRQSPRSPLWYVNRQSREAAKRNGGSCKFYFGADYFSPIFDTLHFHNNENELQLLAPQVLRWRGDVVQKLSLPWWRFDKSPNMETFASNLFVAFPNVVEITLFLSDSDYHKKDVPKAPRVTDKARVAIHKACGVRDLLPLPTVRLAMMPEAEAMIAGVDTKW</sequence>
<dbReference type="InterPro" id="IPR045518">
    <property type="entry name" value="2EXR"/>
</dbReference>
<gene>
    <name evidence="2" type="ORF">DSL72_007434</name>
</gene>
<proteinExistence type="predicted"/>
<reference evidence="2" key="1">
    <citation type="submission" date="2020-10" db="EMBL/GenBank/DDBJ databases">
        <title>Genome Sequence of Monilinia vaccinii-corymbosi Sheds Light on Mummy Berry Disease Infection of Blueberry and Mating Type.</title>
        <authorList>
            <person name="Yow A.G."/>
            <person name="Zhang Y."/>
            <person name="Bansal K."/>
            <person name="Eacker S.M."/>
            <person name="Sullivan S."/>
            <person name="Liachko I."/>
            <person name="Cubeta M.A."/>
            <person name="Rollins J.A."/>
            <person name="Ashrafi H."/>
        </authorList>
    </citation>
    <scope>NUCLEOTIDE SEQUENCE</scope>
    <source>
        <strain evidence="2">RL-1</strain>
    </source>
</reference>
<dbReference type="Proteomes" id="UP000672032">
    <property type="component" value="Chromosome 6"/>
</dbReference>
<dbReference type="PANTHER" id="PTHR35910">
    <property type="entry name" value="2EXR DOMAIN-CONTAINING PROTEIN"/>
    <property type="match status" value="1"/>
</dbReference>
<evidence type="ECO:0000259" key="1">
    <source>
        <dbReference type="Pfam" id="PF20150"/>
    </source>
</evidence>
<organism evidence="2 3">
    <name type="scientific">Monilinia vaccinii-corymbosi</name>
    <dbReference type="NCBI Taxonomy" id="61207"/>
    <lineage>
        <taxon>Eukaryota</taxon>
        <taxon>Fungi</taxon>
        <taxon>Dikarya</taxon>
        <taxon>Ascomycota</taxon>
        <taxon>Pezizomycotina</taxon>
        <taxon>Leotiomycetes</taxon>
        <taxon>Helotiales</taxon>
        <taxon>Sclerotiniaceae</taxon>
        <taxon>Monilinia</taxon>
    </lineage>
</organism>
<evidence type="ECO:0000313" key="3">
    <source>
        <dbReference type="Proteomes" id="UP000672032"/>
    </source>
</evidence>